<proteinExistence type="predicted"/>
<evidence type="ECO:0000256" key="1">
    <source>
        <dbReference type="SAM" id="MobiDB-lite"/>
    </source>
</evidence>
<accession>W6ZZY9</accession>
<dbReference type="Pfam" id="PF00856">
    <property type="entry name" value="SET"/>
    <property type="match status" value="1"/>
</dbReference>
<organism evidence="3 4">
    <name type="scientific">Plasmodium inui San Antonio 1</name>
    <dbReference type="NCBI Taxonomy" id="1237626"/>
    <lineage>
        <taxon>Eukaryota</taxon>
        <taxon>Sar</taxon>
        <taxon>Alveolata</taxon>
        <taxon>Apicomplexa</taxon>
        <taxon>Aconoidasida</taxon>
        <taxon>Haemosporida</taxon>
        <taxon>Plasmodiidae</taxon>
        <taxon>Plasmodium</taxon>
        <taxon>Plasmodium (Plasmodium)</taxon>
    </lineage>
</organism>
<dbReference type="InterPro" id="IPR001214">
    <property type="entry name" value="SET_dom"/>
</dbReference>
<keyword evidence="3" id="KW-0808">Transferase</keyword>
<dbReference type="InterPro" id="IPR046341">
    <property type="entry name" value="SET_dom_sf"/>
</dbReference>
<feature type="compositionally biased region" description="Acidic residues" evidence="1">
    <location>
        <begin position="908"/>
        <end position="922"/>
    </location>
</feature>
<dbReference type="InterPro" id="IPR051760">
    <property type="entry name" value="KMT5A"/>
</dbReference>
<feature type="domain" description="SET" evidence="2">
    <location>
        <begin position="1226"/>
        <end position="1362"/>
    </location>
</feature>
<feature type="region of interest" description="Disordered" evidence="1">
    <location>
        <begin position="315"/>
        <end position="364"/>
    </location>
</feature>
<dbReference type="Gene3D" id="2.170.270.10">
    <property type="entry name" value="SET domain"/>
    <property type="match status" value="1"/>
</dbReference>
<feature type="region of interest" description="Disordered" evidence="1">
    <location>
        <begin position="861"/>
        <end position="931"/>
    </location>
</feature>
<dbReference type="GO" id="GO:0032259">
    <property type="term" value="P:methylation"/>
    <property type="evidence" value="ECO:0007669"/>
    <property type="project" value="UniProtKB-KW"/>
</dbReference>
<name>W6ZZY9_9APIC</name>
<keyword evidence="4" id="KW-1185">Reference proteome</keyword>
<dbReference type="Proteomes" id="UP000030640">
    <property type="component" value="Unassembled WGS sequence"/>
</dbReference>
<feature type="compositionally biased region" description="Basic and acidic residues" evidence="1">
    <location>
        <begin position="897"/>
        <end position="907"/>
    </location>
</feature>
<dbReference type="InterPro" id="IPR047266">
    <property type="entry name" value="KMT5A-like_SET"/>
</dbReference>
<dbReference type="PROSITE" id="PS50280">
    <property type="entry name" value="SET"/>
    <property type="match status" value="1"/>
</dbReference>
<dbReference type="CDD" id="cd10528">
    <property type="entry name" value="SET_SETD8"/>
    <property type="match status" value="1"/>
</dbReference>
<protein>
    <submittedName>
        <fullName evidence="3">Histone-lysine N-methyltransferase SETD8</fullName>
    </submittedName>
</protein>
<dbReference type="GO" id="GO:0005634">
    <property type="term" value="C:nucleus"/>
    <property type="evidence" value="ECO:0007669"/>
    <property type="project" value="TreeGrafter"/>
</dbReference>
<evidence type="ECO:0000313" key="3">
    <source>
        <dbReference type="EMBL" id="EUD64838.1"/>
    </source>
</evidence>
<sequence>MKTSTSKNFAEANANASGNCRGNKLNASKNAFTDAASVIWIEKEKLDSIIHIPLYSDLSKYLSDLSKHPVKQEKEEEEGGGLLSKIFLLFDDNSCNIALDISVGVESSRGDLTSGCLTNCSKSTHLRMGKRLHALYESDNNKIPLLIYERFYFWSLHFLFEKSKIKRQKLNISSDINGRYGIKGLNKYDEDVYIYTSIYNSAYNRNDDENNVEVTSYSQLGTHTYNEVNKELNISNKDYIKYLYLNDLKNNAMKEKRSKGGGDGAAAGNAGRDTGEAFKSRASIGDPFFQKGLYSNNGIKWYRLKIKIESVEKKKTNENKNQNLSRSKGGPIVRHHFSFNSYNDSRKNNNKQIKDNVGGNRNVGSYHNNKRVFSCEQRTLNNPNSFKKETCDPTFNADLVHKINHFSLIDKHATKRNINNLIKIQKRSFSMFHQENDRNLLDISNDELLMLSSNRRSGSVFDSNKRKTLASCGNQTGKRRKRSNWFYYKSSSNETNCSLDDDDKSTSRGNSVCAPDRGSDYVENKRKKKEEALYCKLGRGDKNGEDKGDDRGDRPCQSFTSCDLACTPSRNRTRNSKEARSPKGTQPLDGEMNEAAEDVAEGMAHAEDSFPNSRIPSEIRAYVRTVNAGESSTEFHSFDVEEEVDGMASPPVVAVGPPENNREKEERQIKTNALLIEDKKSPGLLTKNTKVYQENVDEYNSEFKSIISEPSDQKERTEKIKRRRDHNRETQTIYLNKILNSIVNKEKSHLNCLSKSFKRIEGFYKQNYKIYIIESKDDLNNKRNCFKSDVHAYDLSAPASDDINKELNILGQFKMYLRRCKGEYRPRKYQRHITTGAGKPIGVGKNGPDFLTNVSCIVKKEHSKENRPGDNNAGENSPKRESEQRGTPIKSTLTKMIPEEAVEKAKEAEEEEEAEEAEEGDEPPSSSSQREAINTHLTKQNPPENGIIFYAYNKKNPSTVKELKEGDCLYIKFNSSYDDYDKIRVVKKDDLLQIIVCLMRDQDCLKLSNISTYSPDLLWNLSVHFKNNTYDMELNLEKMYTHFCRYYEMTSVDGRPSLDLQLGFAPMVEPVGDRQFALQLGARGDRQPGSSLERSSERLSECSSEAVSKSGAKAAKGMRRFKSAKTVKRENLKEIEIMKLKDYVSFLDKFLQNVNDVKLKKLKNIQTTEYYKKYEFDRNINKLNKQQLLELFVDRKNEMNTIPLSFLKEKSRNIIYEENIKMNMFACIKIIFDDVKGRCIYAASDLNKFDFVFEYVGELLTHNEAMERERKYNRNKKKGCYMFYFKHENKRYCIDSTEENIDAAINNKDKKYFLRSFARLVNHSKKNSNLIPKVLTVANLPRLFFVASRNIKEGEELLIDYGERNREIIKNNEWLKC</sequence>
<dbReference type="PANTHER" id="PTHR46167">
    <property type="entry name" value="N-LYSINE METHYLTRANSFERASE KMT5A"/>
    <property type="match status" value="1"/>
</dbReference>
<dbReference type="OrthoDB" id="5560686at2759"/>
<dbReference type="GeneID" id="20040059"/>
<dbReference type="VEuPathDB" id="PlasmoDB:C922_04785"/>
<dbReference type="EMBL" id="KI965488">
    <property type="protein sequence ID" value="EUD64838.1"/>
    <property type="molecule type" value="Genomic_DNA"/>
</dbReference>
<dbReference type="SUPFAM" id="SSF82199">
    <property type="entry name" value="SET domain"/>
    <property type="match status" value="1"/>
</dbReference>
<dbReference type="GO" id="GO:0006357">
    <property type="term" value="P:regulation of transcription by RNA polymerase II"/>
    <property type="evidence" value="ECO:0007669"/>
    <property type="project" value="TreeGrafter"/>
</dbReference>
<evidence type="ECO:0000259" key="2">
    <source>
        <dbReference type="PROSITE" id="PS50280"/>
    </source>
</evidence>
<feature type="region of interest" description="Disordered" evidence="1">
    <location>
        <begin position="493"/>
        <end position="519"/>
    </location>
</feature>
<feature type="region of interest" description="Disordered" evidence="1">
    <location>
        <begin position="570"/>
        <end position="591"/>
    </location>
</feature>
<keyword evidence="3" id="KW-0489">Methyltransferase</keyword>
<dbReference type="SMART" id="SM00317">
    <property type="entry name" value="SET"/>
    <property type="match status" value="1"/>
</dbReference>
<reference evidence="3 4" key="1">
    <citation type="submission" date="2013-02" db="EMBL/GenBank/DDBJ databases">
        <title>The Genome Sequence of Plasmodium inui San Antonio 1.</title>
        <authorList>
            <consortium name="The Broad Institute Genome Sequencing Platform"/>
            <consortium name="The Broad Institute Genome Sequencing Center for Infectious Disease"/>
            <person name="Neafsey D."/>
            <person name="Cheeseman I."/>
            <person name="Volkman S."/>
            <person name="Adams J."/>
            <person name="Walker B."/>
            <person name="Young S.K."/>
            <person name="Zeng Q."/>
            <person name="Gargeya S."/>
            <person name="Fitzgerald M."/>
            <person name="Haas B."/>
            <person name="Abouelleil A."/>
            <person name="Alvarado L."/>
            <person name="Arachchi H.M."/>
            <person name="Berlin A.M."/>
            <person name="Chapman S.B."/>
            <person name="Dewar J."/>
            <person name="Goldberg J."/>
            <person name="Griggs A."/>
            <person name="Gujja S."/>
            <person name="Hansen M."/>
            <person name="Howarth C."/>
            <person name="Imamovic A."/>
            <person name="Larimer J."/>
            <person name="McCowan C."/>
            <person name="Murphy C."/>
            <person name="Neiman D."/>
            <person name="Pearson M."/>
            <person name="Priest M."/>
            <person name="Roberts A."/>
            <person name="Saif S."/>
            <person name="Shea T."/>
            <person name="Sisk P."/>
            <person name="Sykes S."/>
            <person name="Wortman J."/>
            <person name="Nusbaum C."/>
            <person name="Birren B."/>
        </authorList>
    </citation>
    <scope>NUCLEOTIDE SEQUENCE [LARGE SCALE GENOMIC DNA]</scope>
    <source>
        <strain evidence="3 4">San Antonio 1</strain>
    </source>
</reference>
<gene>
    <name evidence="3" type="ORF">C922_04785</name>
</gene>
<dbReference type="RefSeq" id="XP_008818586.1">
    <property type="nucleotide sequence ID" value="XM_008820364.1"/>
</dbReference>
<dbReference type="GO" id="GO:0042799">
    <property type="term" value="F:histone H4K20 methyltransferase activity"/>
    <property type="evidence" value="ECO:0007669"/>
    <property type="project" value="TreeGrafter"/>
</dbReference>
<evidence type="ECO:0000313" key="4">
    <source>
        <dbReference type="Proteomes" id="UP000030640"/>
    </source>
</evidence>
<dbReference type="PANTHER" id="PTHR46167:SF1">
    <property type="entry name" value="N-LYSINE METHYLTRANSFERASE KMT5A"/>
    <property type="match status" value="1"/>
</dbReference>
<dbReference type="GO" id="GO:0005700">
    <property type="term" value="C:polytene chromosome"/>
    <property type="evidence" value="ECO:0007669"/>
    <property type="project" value="TreeGrafter"/>
</dbReference>